<comment type="caution">
    <text evidence="2">The sequence shown here is derived from an EMBL/GenBank/DDBJ whole genome shotgun (WGS) entry which is preliminary data.</text>
</comment>
<protein>
    <submittedName>
        <fullName evidence="2">Uncharacterized protein</fullName>
    </submittedName>
</protein>
<proteinExistence type="predicted"/>
<dbReference type="AlphaFoldDB" id="A0A2G9HWF4"/>
<dbReference type="OrthoDB" id="748084at2759"/>
<evidence type="ECO:0000256" key="1">
    <source>
        <dbReference type="SAM" id="Phobius"/>
    </source>
</evidence>
<keyword evidence="1" id="KW-0472">Membrane</keyword>
<dbReference type="Proteomes" id="UP000231279">
    <property type="component" value="Unassembled WGS sequence"/>
</dbReference>
<dbReference type="EMBL" id="NKXS01000873">
    <property type="protein sequence ID" value="PIN21829.1"/>
    <property type="molecule type" value="Genomic_DNA"/>
</dbReference>
<keyword evidence="1" id="KW-1133">Transmembrane helix</keyword>
<organism evidence="2 3">
    <name type="scientific">Handroanthus impetiginosus</name>
    <dbReference type="NCBI Taxonomy" id="429701"/>
    <lineage>
        <taxon>Eukaryota</taxon>
        <taxon>Viridiplantae</taxon>
        <taxon>Streptophyta</taxon>
        <taxon>Embryophyta</taxon>
        <taxon>Tracheophyta</taxon>
        <taxon>Spermatophyta</taxon>
        <taxon>Magnoliopsida</taxon>
        <taxon>eudicotyledons</taxon>
        <taxon>Gunneridae</taxon>
        <taxon>Pentapetalae</taxon>
        <taxon>asterids</taxon>
        <taxon>lamiids</taxon>
        <taxon>Lamiales</taxon>
        <taxon>Bignoniaceae</taxon>
        <taxon>Crescentiina</taxon>
        <taxon>Tabebuia alliance</taxon>
        <taxon>Handroanthus</taxon>
    </lineage>
</organism>
<accession>A0A2G9HWF4</accession>
<keyword evidence="3" id="KW-1185">Reference proteome</keyword>
<name>A0A2G9HWF4_9LAMI</name>
<feature type="transmembrane region" description="Helical" evidence="1">
    <location>
        <begin position="93"/>
        <end position="113"/>
    </location>
</feature>
<gene>
    <name evidence="2" type="ORF">CDL12_05462</name>
</gene>
<sequence>MNLKGGKSQVLCTVPKSSYKYFDVQRFCGYALKLYNSGCKFTTGKMFVYAVIGSVSLWPKNAYCADGFHMISEYPLTFSSHTSNIGETLRRTMLLIGKLIVPLFVFLTVWLNWGQSDPIYLAAEVALIFLCTKPIPSSVYIFVNQLQRRMMSQQPFLYRFKPLQLRSVDIKDYIFLCVARVELKDEQHLLVGILGSWWIFPPSWKKVFVFDMSSWKELISVVKSVLRLDTYGVVMDVDQ</sequence>
<feature type="transmembrane region" description="Helical" evidence="1">
    <location>
        <begin position="119"/>
        <end position="143"/>
    </location>
</feature>
<reference evidence="3" key="1">
    <citation type="journal article" date="2018" name="Gigascience">
        <title>Genome assembly of the Pink Ipe (Handroanthus impetiginosus, Bignoniaceae), a highly valued, ecologically keystone Neotropical timber forest tree.</title>
        <authorList>
            <person name="Silva-Junior O.B."/>
            <person name="Grattapaglia D."/>
            <person name="Novaes E."/>
            <person name="Collevatti R.G."/>
        </authorList>
    </citation>
    <scope>NUCLEOTIDE SEQUENCE [LARGE SCALE GENOMIC DNA]</scope>
    <source>
        <strain evidence="3">cv. UFG-1</strain>
    </source>
</reference>
<evidence type="ECO:0000313" key="3">
    <source>
        <dbReference type="Proteomes" id="UP000231279"/>
    </source>
</evidence>
<keyword evidence="1" id="KW-0812">Transmembrane</keyword>
<evidence type="ECO:0000313" key="2">
    <source>
        <dbReference type="EMBL" id="PIN21829.1"/>
    </source>
</evidence>